<dbReference type="EMBL" id="GDJX01004027">
    <property type="protein sequence ID" value="JAT63909.1"/>
    <property type="molecule type" value="Transcribed_RNA"/>
</dbReference>
<feature type="transmembrane region" description="Helical" evidence="8">
    <location>
        <begin position="35"/>
        <end position="61"/>
    </location>
</feature>
<dbReference type="NCBIfam" id="TIGR01473">
    <property type="entry name" value="cyoE_ctaB"/>
    <property type="match status" value="1"/>
</dbReference>
<dbReference type="GO" id="GO:0016020">
    <property type="term" value="C:membrane"/>
    <property type="evidence" value="ECO:0007669"/>
    <property type="project" value="UniProtKB-SubCell"/>
</dbReference>
<comment type="subcellular location">
    <subcellularLocation>
        <location evidence="1">Membrane</location>
        <topology evidence="1">Multi-pass membrane protein</topology>
    </subcellularLocation>
</comment>
<dbReference type="InterPro" id="IPR000537">
    <property type="entry name" value="UbiA_prenyltransferase"/>
</dbReference>
<feature type="transmembrane region" description="Helical" evidence="8">
    <location>
        <begin position="82"/>
        <end position="103"/>
    </location>
</feature>
<keyword evidence="6 8" id="KW-0472">Membrane</keyword>
<evidence type="ECO:0000313" key="9">
    <source>
        <dbReference type="EMBL" id="JAT53720.1"/>
    </source>
</evidence>
<accession>A0A1D1YGF2</accession>
<dbReference type="GO" id="GO:0006784">
    <property type="term" value="P:heme A biosynthetic process"/>
    <property type="evidence" value="ECO:0007669"/>
    <property type="project" value="TreeGrafter"/>
</dbReference>
<dbReference type="InterPro" id="IPR006369">
    <property type="entry name" value="Protohaem_IX_farnesylTrfase"/>
</dbReference>
<dbReference type="FunFam" id="1.10.357.140:FF:000006">
    <property type="entry name" value="Protoheme IX farnesyltransferase, mitochondrial"/>
    <property type="match status" value="1"/>
</dbReference>
<dbReference type="Gene3D" id="1.10.357.140">
    <property type="entry name" value="UbiA prenyltransferase"/>
    <property type="match status" value="1"/>
</dbReference>
<evidence type="ECO:0000256" key="5">
    <source>
        <dbReference type="ARBA" id="ARBA00023133"/>
    </source>
</evidence>
<dbReference type="GO" id="GO:0005739">
    <property type="term" value="C:mitochondrion"/>
    <property type="evidence" value="ECO:0007669"/>
    <property type="project" value="TreeGrafter"/>
</dbReference>
<evidence type="ECO:0000256" key="8">
    <source>
        <dbReference type="SAM" id="Phobius"/>
    </source>
</evidence>
<reference evidence="9" key="1">
    <citation type="submission" date="2015-07" db="EMBL/GenBank/DDBJ databases">
        <title>Transcriptome Assembly of Anthurium amnicola.</title>
        <authorList>
            <person name="Suzuki J."/>
        </authorList>
    </citation>
    <scope>NUCLEOTIDE SEQUENCE</scope>
</reference>
<proteinExistence type="predicted"/>
<keyword evidence="3 8" id="KW-0812">Transmembrane</keyword>
<evidence type="ECO:0000256" key="3">
    <source>
        <dbReference type="ARBA" id="ARBA00022692"/>
    </source>
</evidence>
<evidence type="ECO:0000256" key="1">
    <source>
        <dbReference type="ARBA" id="ARBA00004141"/>
    </source>
</evidence>
<evidence type="ECO:0000256" key="6">
    <source>
        <dbReference type="ARBA" id="ARBA00023136"/>
    </source>
</evidence>
<evidence type="ECO:0000313" key="10">
    <source>
        <dbReference type="EMBL" id="JAT63909.1"/>
    </source>
</evidence>
<evidence type="ECO:0000256" key="2">
    <source>
        <dbReference type="ARBA" id="ARBA00022679"/>
    </source>
</evidence>
<dbReference type="GO" id="GO:0008495">
    <property type="term" value="F:protoheme IX farnesyltransferase activity"/>
    <property type="evidence" value="ECO:0007669"/>
    <property type="project" value="InterPro"/>
</dbReference>
<feature type="transmembrane region" description="Helical" evidence="8">
    <location>
        <begin position="137"/>
        <end position="156"/>
    </location>
</feature>
<feature type="transmembrane region" description="Helical" evidence="8">
    <location>
        <begin position="265"/>
        <end position="284"/>
    </location>
</feature>
<gene>
    <name evidence="9" type="primary">COX10_10</name>
    <name evidence="10" type="synonym">COX10_2</name>
    <name evidence="9" type="ORF">g.72320</name>
    <name evidence="10" type="ORF">g.72328</name>
</gene>
<dbReference type="PANTHER" id="PTHR43448:SF2">
    <property type="entry name" value="PROTOHEME IX FARNESYLTRANSFERASE, MITOCHONDRIAL"/>
    <property type="match status" value="1"/>
</dbReference>
<name>A0A1D1YGF2_9ARAE</name>
<keyword evidence="5" id="KW-0350">Heme biosynthesis</keyword>
<evidence type="ECO:0000256" key="4">
    <source>
        <dbReference type="ARBA" id="ARBA00022989"/>
    </source>
</evidence>
<keyword evidence="4 8" id="KW-1133">Transmembrane helix</keyword>
<feature type="transmembrane region" description="Helical" evidence="8">
    <location>
        <begin position="109"/>
        <end position="125"/>
    </location>
</feature>
<protein>
    <recommendedName>
        <fullName evidence="7">Heme O synthase</fullName>
    </recommendedName>
</protein>
<organism evidence="9">
    <name type="scientific">Anthurium amnicola</name>
    <dbReference type="NCBI Taxonomy" id="1678845"/>
    <lineage>
        <taxon>Eukaryota</taxon>
        <taxon>Viridiplantae</taxon>
        <taxon>Streptophyta</taxon>
        <taxon>Embryophyta</taxon>
        <taxon>Tracheophyta</taxon>
        <taxon>Spermatophyta</taxon>
        <taxon>Magnoliopsida</taxon>
        <taxon>Liliopsida</taxon>
        <taxon>Araceae</taxon>
        <taxon>Pothoideae</taxon>
        <taxon>Potheae</taxon>
        <taxon>Anthurium</taxon>
    </lineage>
</organism>
<dbReference type="Pfam" id="PF01040">
    <property type="entry name" value="UbiA"/>
    <property type="match status" value="1"/>
</dbReference>
<feature type="transmembrane region" description="Helical" evidence="8">
    <location>
        <begin position="162"/>
        <end position="183"/>
    </location>
</feature>
<evidence type="ECO:0000256" key="7">
    <source>
        <dbReference type="ARBA" id="ARBA00030253"/>
    </source>
</evidence>
<dbReference type="AlphaFoldDB" id="A0A1D1YGF2"/>
<dbReference type="EMBL" id="GDJX01014216">
    <property type="protein sequence ID" value="JAT53720.1"/>
    <property type="molecule type" value="Transcribed_RNA"/>
</dbReference>
<keyword evidence="2 9" id="KW-0808">Transferase</keyword>
<sequence>MFMRIISNQLCGSLSSMLVVATSGAGFVLGSGRSIDLVGLCCTCAGTMMVAAAANSLNQVFEVQNDSKMKRTRHRPLPSGRLSVPHAVIWASGVGVAGIFLLASKANSLAAGLAAFNLALYAFVYTPLKQMHPVNTWIGALVGAIPPLLGWAAATGEVSHKGIILSAALYFWQIPHFMALGYLCRGDYIAGGFRMFSLTDASGWRTALVSLQNCLYLLPIGYLAYDCGITSVWFSIESSVLTLCTSAAAMSFVLDRTAKKARRMFHASLIYLPVFMLGMVIHRLPNDAEEHMTESSKFDEILMSEIPVQKGNSSRSVLSRDQPGLPPRPPVAYASVAPFPFLPAPLYAASDAYVVH</sequence>
<dbReference type="CDD" id="cd13957">
    <property type="entry name" value="PT_UbiA_Cox10"/>
    <property type="match status" value="1"/>
</dbReference>
<dbReference type="PANTHER" id="PTHR43448">
    <property type="entry name" value="PROTOHEME IX FARNESYLTRANSFERASE, MITOCHONDRIAL"/>
    <property type="match status" value="1"/>
</dbReference>
<dbReference type="InterPro" id="IPR044878">
    <property type="entry name" value="UbiA_sf"/>
</dbReference>